<dbReference type="Pfam" id="PF10926">
    <property type="entry name" value="DUF2800"/>
    <property type="match status" value="1"/>
</dbReference>
<feature type="region of interest" description="Disordered" evidence="2">
    <location>
        <begin position="353"/>
        <end position="386"/>
    </location>
</feature>
<gene>
    <name evidence="3" type="ORF">Selli2_03560</name>
</gene>
<dbReference type="Gene3D" id="3.90.320.10">
    <property type="match status" value="1"/>
</dbReference>
<dbReference type="InterPro" id="IPR011604">
    <property type="entry name" value="PDDEXK-like_dom_sf"/>
</dbReference>
<dbReference type="InterPro" id="IPR021229">
    <property type="entry name" value="DUF2800"/>
</dbReference>
<protein>
    <recommendedName>
        <fullName evidence="5">DUF2800 domain-containing protein</fullName>
    </recommendedName>
</protein>
<comment type="caution">
    <text evidence="3">The sequence shown here is derived from an EMBL/GenBank/DDBJ whole genome shotgun (WGS) entry which is preliminary data.</text>
</comment>
<dbReference type="AlphaFoldDB" id="A0A9W6CBV6"/>
<evidence type="ECO:0000256" key="2">
    <source>
        <dbReference type="SAM" id="MobiDB-lite"/>
    </source>
</evidence>
<dbReference type="EMBL" id="BSCH01000002">
    <property type="protein sequence ID" value="GLG88930.1"/>
    <property type="molecule type" value="Genomic_DNA"/>
</dbReference>
<reference evidence="3" key="2">
    <citation type="submission" date="2022-11" db="EMBL/GenBank/DDBJ databases">
        <title>Draft genome sequence of Sellimonas catena strain 18CBH55.</title>
        <authorList>
            <person name="Atsushi H."/>
            <person name="Moriya O."/>
            <person name="Mitsuo S."/>
        </authorList>
    </citation>
    <scope>NUCLEOTIDE SEQUENCE</scope>
    <source>
        <strain evidence="3">18CBH55</strain>
    </source>
</reference>
<evidence type="ECO:0000256" key="1">
    <source>
        <dbReference type="ARBA" id="ARBA00022801"/>
    </source>
</evidence>
<name>A0A9W6CBV6_9FIRM</name>
<reference evidence="3" key="1">
    <citation type="submission" date="2022-11" db="EMBL/GenBank/DDBJ databases">
        <title>Draft genome sequence of Sellimonas catena strain 18CBH55.</title>
        <authorList>
            <person name="Hisatomi A."/>
            <person name="Ohkuma M."/>
            <person name="Sakamoto M."/>
        </authorList>
    </citation>
    <scope>NUCLEOTIDE SEQUENCE</scope>
    <source>
        <strain evidence="3">18CBH55</strain>
    </source>
</reference>
<evidence type="ECO:0000313" key="4">
    <source>
        <dbReference type="Proteomes" id="UP001145094"/>
    </source>
</evidence>
<reference evidence="3" key="3">
    <citation type="journal article" date="2023" name="Int. J. Syst. Evol. Microbiol.">
        <title>Sellimonas catena sp. nov., isolated from human faeces.</title>
        <authorList>
            <person name="Hisatomi A."/>
            <person name="Ohkuma M."/>
            <person name="Sakamoto M."/>
        </authorList>
    </citation>
    <scope>NUCLEOTIDE SEQUENCE</scope>
    <source>
        <strain evidence="3">18CBH55</strain>
    </source>
</reference>
<evidence type="ECO:0008006" key="5">
    <source>
        <dbReference type="Google" id="ProtNLM"/>
    </source>
</evidence>
<keyword evidence="1" id="KW-0378">Hydrolase</keyword>
<dbReference type="RefSeq" id="WP_281844357.1">
    <property type="nucleotide sequence ID" value="NZ_BSCH01000002.1"/>
</dbReference>
<evidence type="ECO:0000313" key="3">
    <source>
        <dbReference type="EMBL" id="GLG88930.1"/>
    </source>
</evidence>
<dbReference type="GO" id="GO:0016787">
    <property type="term" value="F:hydrolase activity"/>
    <property type="evidence" value="ECO:0007669"/>
    <property type="project" value="UniProtKB-KW"/>
</dbReference>
<organism evidence="3 4">
    <name type="scientific">Sellimonas catena</name>
    <dbReference type="NCBI Taxonomy" id="2994035"/>
    <lineage>
        <taxon>Bacteria</taxon>
        <taxon>Bacillati</taxon>
        <taxon>Bacillota</taxon>
        <taxon>Clostridia</taxon>
        <taxon>Lachnospirales</taxon>
        <taxon>Lachnospiraceae</taxon>
        <taxon>Sellimonas</taxon>
    </lineage>
</organism>
<dbReference type="Proteomes" id="UP001145094">
    <property type="component" value="Unassembled WGS sequence"/>
</dbReference>
<proteinExistence type="predicted"/>
<sequence>MGKHSFLSASASHRWINCPPSARLCEEYADRPSEYAQEGTDCHELCAYKVEKALGRRVKDPTENLTYYSQEMEECAEGYCAFVMEQAAEAGKLCADPLVLVEQRLDYSRYVGIEGSFGTGDCVIVSDGLLHIIDYKHGLGVLVSAEKNSQLSCYALGALDLFDGIYDIAQVSLTIYQPRRENVSTYTMSREELLAWAETVLAPAAKLAYEGKGEFKAGDHCQFCKAKATCRKRAEYNLELARYDFEMPALLGDDEVAAILTKADELVSWAGDIKDYALQKALSGTKFTGFKVVEGRSNRKYTDEAAVAKAVEDAGYEPYEKKLLGITAMSQALGRKKFEELLGGLVYKPPGKPVLVPESDKRPAMNTAINDFKENEEDNNYGKDRK</sequence>
<accession>A0A9W6CBV6</accession>